<dbReference type="FunCoup" id="A0A2K2D1N3">
    <property type="interactions" value="520"/>
</dbReference>
<dbReference type="EMBL" id="CM000882">
    <property type="protein sequence ID" value="PNT68203.1"/>
    <property type="molecule type" value="Genomic_DNA"/>
</dbReference>
<dbReference type="EMBL" id="CM000882">
    <property type="protein sequence ID" value="PNT68202.1"/>
    <property type="molecule type" value="Genomic_DNA"/>
</dbReference>
<dbReference type="PROSITE" id="PS00531">
    <property type="entry name" value="RNASE_T2_2"/>
    <property type="match status" value="1"/>
</dbReference>
<keyword evidence="6" id="KW-0456">Lyase</keyword>
<evidence type="ECO:0000256" key="7">
    <source>
        <dbReference type="PIRSR" id="PIRSR633697-1"/>
    </source>
</evidence>
<dbReference type="InterPro" id="IPR033130">
    <property type="entry name" value="RNase_T2_His_AS_2"/>
</dbReference>
<sequence>MGVVETATVKLQLLLDPPKFVLLALYTLAPCLASTHTQHNTSKPAINPSLECTFCKPPILFLLQRTVRRCHCTCTSMIRDPHLPKKNAYKFTAPIACNPHHHRRLPPISSPRINTSNRESTEIAPGAMRAHLSLAVLLVLTIGCAAPALAAAQDYDFFFLVLQWPGSYCDTKKSCCYPKSGKPAADFGIHGLWPNRDDGTYPQDCNPDNAFDPSKVSDLLGSMRKNWPTLACPTNDGVRFWGHEWEKHGTCAENLFDEHGYFSTALRLRDQLRVLDALRSGGISPDGGYYTLSAIKGAIQQGTGFEPFVECNRDESGNSQLYQLYFCVDAGATKFVECPVSPGGRPCGNRIEFPAF</sequence>
<proteinExistence type="inferred from homology"/>
<dbReference type="PANTHER" id="PTHR11240">
    <property type="entry name" value="RIBONUCLEASE T2"/>
    <property type="match status" value="1"/>
</dbReference>
<dbReference type="GO" id="GO:0016787">
    <property type="term" value="F:hydrolase activity"/>
    <property type="evidence" value="ECO:0007669"/>
    <property type="project" value="UniProtKB-KW"/>
</dbReference>
<dbReference type="Gramene" id="PNT68202">
    <property type="protein sequence ID" value="PNT68202"/>
    <property type="gene ID" value="BRADI_3g37130v3"/>
</dbReference>
<evidence type="ECO:0000313" key="9">
    <source>
        <dbReference type="EMBL" id="PNT68202.1"/>
    </source>
</evidence>
<accession>A0A2K2D1N3</accession>
<dbReference type="Proteomes" id="UP000008810">
    <property type="component" value="Chromosome 3"/>
</dbReference>
<keyword evidence="5" id="KW-1015">Disulfide bond</keyword>
<organism evidence="9">
    <name type="scientific">Brachypodium distachyon</name>
    <name type="common">Purple false brome</name>
    <name type="synonym">Trachynia distachya</name>
    <dbReference type="NCBI Taxonomy" id="15368"/>
    <lineage>
        <taxon>Eukaryota</taxon>
        <taxon>Viridiplantae</taxon>
        <taxon>Streptophyta</taxon>
        <taxon>Embryophyta</taxon>
        <taxon>Tracheophyta</taxon>
        <taxon>Spermatophyta</taxon>
        <taxon>Magnoliopsida</taxon>
        <taxon>Liliopsida</taxon>
        <taxon>Poales</taxon>
        <taxon>Poaceae</taxon>
        <taxon>BOP clade</taxon>
        <taxon>Pooideae</taxon>
        <taxon>Stipodae</taxon>
        <taxon>Brachypodieae</taxon>
        <taxon>Brachypodium</taxon>
    </lineage>
</organism>
<reference evidence="10" key="3">
    <citation type="submission" date="2018-08" db="UniProtKB">
        <authorList>
            <consortium name="EnsemblPlants"/>
        </authorList>
    </citation>
    <scope>IDENTIFICATION</scope>
    <source>
        <strain evidence="10">cv. Bd21</strain>
    </source>
</reference>
<feature type="active site" evidence="7">
    <location>
        <position position="190"/>
    </location>
</feature>
<dbReference type="AlphaFoldDB" id="A0A2K2D1N3"/>
<dbReference type="EnsemblPlants" id="PNT68202">
    <property type="protein sequence ID" value="PNT68202"/>
    <property type="gene ID" value="BRADI_3g37130v3"/>
</dbReference>
<keyword evidence="3" id="KW-0255">Endonuclease</keyword>
<evidence type="ECO:0000313" key="10">
    <source>
        <dbReference type="EnsemblPlants" id="PNT68202"/>
    </source>
</evidence>
<dbReference type="InterPro" id="IPR033697">
    <property type="entry name" value="Ribonuclease_T2_eukaryotic"/>
</dbReference>
<dbReference type="GO" id="GO:0006401">
    <property type="term" value="P:RNA catabolic process"/>
    <property type="evidence" value="ECO:0000318"/>
    <property type="project" value="GO_Central"/>
</dbReference>
<protein>
    <submittedName>
        <fullName evidence="9 10">Uncharacterized protein</fullName>
    </submittedName>
</protein>
<evidence type="ECO:0000256" key="8">
    <source>
        <dbReference type="RuleBase" id="RU004328"/>
    </source>
</evidence>
<evidence type="ECO:0000313" key="11">
    <source>
        <dbReference type="Proteomes" id="UP000008810"/>
    </source>
</evidence>
<dbReference type="Gene3D" id="3.90.730.10">
    <property type="entry name" value="Ribonuclease T2-like"/>
    <property type="match status" value="1"/>
</dbReference>
<dbReference type="PANTHER" id="PTHR11240:SF75">
    <property type="entry name" value="RIBONUCLEASE 3"/>
    <property type="match status" value="1"/>
</dbReference>
<dbReference type="CDD" id="cd01061">
    <property type="entry name" value="RNase_T2_euk"/>
    <property type="match status" value="1"/>
</dbReference>
<reference evidence="9" key="2">
    <citation type="submission" date="2017-06" db="EMBL/GenBank/DDBJ databases">
        <title>WGS assembly of Brachypodium distachyon.</title>
        <authorList>
            <consortium name="The International Brachypodium Initiative"/>
            <person name="Lucas S."/>
            <person name="Harmon-Smith M."/>
            <person name="Lail K."/>
            <person name="Tice H."/>
            <person name="Grimwood J."/>
            <person name="Bruce D."/>
            <person name="Barry K."/>
            <person name="Shu S."/>
            <person name="Lindquist E."/>
            <person name="Wang M."/>
            <person name="Pitluck S."/>
            <person name="Vogel J.P."/>
            <person name="Garvin D.F."/>
            <person name="Mockler T.C."/>
            <person name="Schmutz J."/>
            <person name="Rokhsar D."/>
            <person name="Bevan M.W."/>
        </authorList>
    </citation>
    <scope>NUCLEOTIDE SEQUENCE</scope>
    <source>
        <strain evidence="9">Bd21</strain>
    </source>
</reference>
<feature type="active site" evidence="7">
    <location>
        <position position="248"/>
    </location>
</feature>
<evidence type="ECO:0000256" key="6">
    <source>
        <dbReference type="ARBA" id="ARBA00023239"/>
    </source>
</evidence>
<dbReference type="Gramene" id="PNT68203">
    <property type="protein sequence ID" value="PNT68203"/>
    <property type="gene ID" value="BRADI_3g37130v3"/>
</dbReference>
<evidence type="ECO:0000256" key="3">
    <source>
        <dbReference type="ARBA" id="ARBA00022759"/>
    </source>
</evidence>
<keyword evidence="4" id="KW-0378">Hydrolase</keyword>
<feature type="active site" evidence="7">
    <location>
        <position position="244"/>
    </location>
</feature>
<comment type="similarity">
    <text evidence="1 8">Belongs to the RNase T2 family.</text>
</comment>
<keyword evidence="2" id="KW-0540">Nuclease</keyword>
<dbReference type="PROSITE" id="PS00530">
    <property type="entry name" value="RNASE_T2_1"/>
    <property type="match status" value="1"/>
</dbReference>
<dbReference type="FunFam" id="3.90.730.10:FF:000003">
    <property type="entry name" value="Ribonuclease 3"/>
    <property type="match status" value="1"/>
</dbReference>
<dbReference type="InterPro" id="IPR036430">
    <property type="entry name" value="RNase_T2-like_sf"/>
</dbReference>
<dbReference type="GO" id="GO:0004521">
    <property type="term" value="F:RNA endonuclease activity"/>
    <property type="evidence" value="ECO:0000318"/>
    <property type="project" value="GO_Central"/>
</dbReference>
<dbReference type="Pfam" id="PF00445">
    <property type="entry name" value="Ribonuclease_T2"/>
    <property type="match status" value="1"/>
</dbReference>
<dbReference type="GO" id="GO:0003723">
    <property type="term" value="F:RNA binding"/>
    <property type="evidence" value="ECO:0007669"/>
    <property type="project" value="InterPro"/>
</dbReference>
<dbReference type="EnsemblPlants" id="PNT68203">
    <property type="protein sequence ID" value="PNT68203"/>
    <property type="gene ID" value="BRADI_3g37130v3"/>
</dbReference>
<reference evidence="9 10" key="1">
    <citation type="journal article" date="2010" name="Nature">
        <title>Genome sequencing and analysis of the model grass Brachypodium distachyon.</title>
        <authorList>
            <consortium name="International Brachypodium Initiative"/>
        </authorList>
    </citation>
    <scope>NUCLEOTIDE SEQUENCE [LARGE SCALE GENOMIC DNA]</scope>
    <source>
        <strain evidence="9 10">Bd21</strain>
    </source>
</reference>
<dbReference type="ExpressionAtlas" id="A0A2K2D1N3">
    <property type="expression patterns" value="baseline and differential"/>
</dbReference>
<evidence type="ECO:0000256" key="5">
    <source>
        <dbReference type="ARBA" id="ARBA00023157"/>
    </source>
</evidence>
<dbReference type="KEGG" id="bdi:100838612"/>
<dbReference type="OrthoDB" id="435754at2759"/>
<dbReference type="GO" id="GO:0005576">
    <property type="term" value="C:extracellular region"/>
    <property type="evidence" value="ECO:0000318"/>
    <property type="project" value="GO_Central"/>
</dbReference>
<evidence type="ECO:0000256" key="2">
    <source>
        <dbReference type="ARBA" id="ARBA00022722"/>
    </source>
</evidence>
<dbReference type="SUPFAM" id="SSF55895">
    <property type="entry name" value="Ribonuclease Rh-like"/>
    <property type="match status" value="1"/>
</dbReference>
<dbReference type="InterPro" id="IPR018188">
    <property type="entry name" value="RNase_T2_His_AS_1"/>
</dbReference>
<gene>
    <name evidence="9" type="ORF">BRADI_3g37130v3</name>
</gene>
<evidence type="ECO:0000256" key="1">
    <source>
        <dbReference type="ARBA" id="ARBA00007469"/>
    </source>
</evidence>
<evidence type="ECO:0000256" key="4">
    <source>
        <dbReference type="ARBA" id="ARBA00022801"/>
    </source>
</evidence>
<keyword evidence="11" id="KW-1185">Reference proteome</keyword>
<dbReference type="InterPro" id="IPR001568">
    <property type="entry name" value="RNase_T2-like"/>
</dbReference>
<name>A0A2K2D1N3_BRADI</name>
<dbReference type="GO" id="GO:0033897">
    <property type="term" value="F:ribonuclease T2 activity"/>
    <property type="evidence" value="ECO:0007669"/>
    <property type="project" value="InterPro"/>
</dbReference>